<sequence>MIFAPYKNGVSHSPWEEITAKQASQGCQVLFDTLLSLTGKNSFLLTSRAAFGFSPQVSR</sequence>
<keyword evidence="2" id="KW-1185">Reference proteome</keyword>
<dbReference type="EMBL" id="AZAC01000003">
    <property type="protein sequence ID" value="KIX15409.1"/>
    <property type="molecule type" value="Genomic_DNA"/>
</dbReference>
<proteinExistence type="predicted"/>
<gene>
    <name evidence="1" type="ORF">X474_03605</name>
</gene>
<reference evidence="1 2" key="1">
    <citation type="submission" date="2013-11" db="EMBL/GenBank/DDBJ databases">
        <title>Metagenomic analysis of a methanogenic consortium involved in long chain n-alkane degradation.</title>
        <authorList>
            <person name="Davidova I.A."/>
            <person name="Callaghan A.V."/>
            <person name="Wawrik B."/>
            <person name="Pruitt S."/>
            <person name="Marks C."/>
            <person name="Duncan K.E."/>
            <person name="Suflita J.M."/>
        </authorList>
    </citation>
    <scope>NUCLEOTIDE SEQUENCE [LARGE SCALE GENOMIC DNA]</scope>
    <source>
        <strain evidence="1 2">SPR</strain>
    </source>
</reference>
<dbReference type="InParanoid" id="A0A0D2JBA3"/>
<evidence type="ECO:0000313" key="2">
    <source>
        <dbReference type="Proteomes" id="UP000032233"/>
    </source>
</evidence>
<name>A0A0D2JBA3_9BACT</name>
<dbReference type="Gene3D" id="3.40.630.10">
    <property type="entry name" value="Zn peptidases"/>
    <property type="match status" value="1"/>
</dbReference>
<protein>
    <submittedName>
        <fullName evidence="1">Uncharacterized protein</fullName>
    </submittedName>
</protein>
<comment type="caution">
    <text evidence="1">The sequence shown here is derived from an EMBL/GenBank/DDBJ whole genome shotgun (WGS) entry which is preliminary data.</text>
</comment>
<dbReference type="SUPFAM" id="SSF53187">
    <property type="entry name" value="Zn-dependent exopeptidases"/>
    <property type="match status" value="1"/>
</dbReference>
<dbReference type="AlphaFoldDB" id="A0A0D2JBA3"/>
<accession>A0A0D2JBA3</accession>
<evidence type="ECO:0000313" key="1">
    <source>
        <dbReference type="EMBL" id="KIX15409.1"/>
    </source>
</evidence>
<dbReference type="Proteomes" id="UP000032233">
    <property type="component" value="Unassembled WGS sequence"/>
</dbReference>
<dbReference type="STRING" id="1429043.X474_03605"/>
<organism evidence="1 2">
    <name type="scientific">Dethiosulfatarculus sandiegensis</name>
    <dbReference type="NCBI Taxonomy" id="1429043"/>
    <lineage>
        <taxon>Bacteria</taxon>
        <taxon>Pseudomonadati</taxon>
        <taxon>Thermodesulfobacteriota</taxon>
        <taxon>Desulfarculia</taxon>
        <taxon>Desulfarculales</taxon>
        <taxon>Desulfarculaceae</taxon>
        <taxon>Dethiosulfatarculus</taxon>
    </lineage>
</organism>